<dbReference type="RefSeq" id="WP_011642115.1">
    <property type="nucleotide sequence ID" value="NC_008347.1"/>
</dbReference>
<dbReference type="CDD" id="cd00338">
    <property type="entry name" value="Ser_Recombinase"/>
    <property type="match status" value="1"/>
</dbReference>
<dbReference type="SMART" id="SM00857">
    <property type="entry name" value="Resolvase"/>
    <property type="match status" value="1"/>
</dbReference>
<dbReference type="InterPro" id="IPR050639">
    <property type="entry name" value="SSR_resolvase"/>
</dbReference>
<dbReference type="SUPFAM" id="SSF109709">
    <property type="entry name" value="KorB DNA-binding domain-like"/>
    <property type="match status" value="1"/>
</dbReference>
<accession>Q0ATB9</accession>
<dbReference type="Gene3D" id="3.40.50.1390">
    <property type="entry name" value="Resolvase, N-terminal catalytic domain"/>
    <property type="match status" value="1"/>
</dbReference>
<evidence type="ECO:0000313" key="3">
    <source>
        <dbReference type="EMBL" id="ABI64468.1"/>
    </source>
</evidence>
<proteinExistence type="predicted"/>
<reference evidence="3 4" key="1">
    <citation type="submission" date="2006-08" db="EMBL/GenBank/DDBJ databases">
        <title>Complete sequence of Maricaulis maris MCS10.</title>
        <authorList>
            <consortium name="US DOE Joint Genome Institute"/>
            <person name="Copeland A."/>
            <person name="Lucas S."/>
            <person name="Lapidus A."/>
            <person name="Barry K."/>
            <person name="Detter J.C."/>
            <person name="Glavina del Rio T."/>
            <person name="Hammon N."/>
            <person name="Israni S."/>
            <person name="Dalin E."/>
            <person name="Tice H."/>
            <person name="Pitluck S."/>
            <person name="Saunders E."/>
            <person name="Brettin T."/>
            <person name="Bruce D."/>
            <person name="Han C."/>
            <person name="Tapia R."/>
            <person name="Gilna P."/>
            <person name="Schmutz J."/>
            <person name="Larimer F."/>
            <person name="Land M."/>
            <person name="Hauser L."/>
            <person name="Kyrpides N."/>
            <person name="Mikhailova N."/>
            <person name="Viollier P."/>
            <person name="Stephens C."/>
            <person name="Richardson P."/>
        </authorList>
    </citation>
    <scope>NUCLEOTIDE SEQUENCE [LARGE SCALE GENOMIC DNA]</scope>
    <source>
        <strain evidence="3 4">MCS10</strain>
    </source>
</reference>
<dbReference type="SUPFAM" id="SSF53041">
    <property type="entry name" value="Resolvase-like"/>
    <property type="match status" value="1"/>
</dbReference>
<dbReference type="InterPro" id="IPR036162">
    <property type="entry name" value="Resolvase-like_N_sf"/>
</dbReference>
<dbReference type="eggNOG" id="COG1961">
    <property type="taxonomic scope" value="Bacteria"/>
</dbReference>
<sequence>MSETTLRCAIYTRKSSEEGLDQDFNSLDAQREACEAYIASQRHEGWKQLAEHYDDGGISGGTLERPALQRLLADIDAGRIDLVVVYKVDRLTRSLPDFAKLIERLDAAGASFVSVTQSFNTSTSMGRLTLNVLLSFAQFEREVTAERIQDKLAQSKAKGLWMGGYIPLGYTPNGRTLDIVPDEAQTVRRIFNLYDELGCLRLVEQAAVREGLRTKTREANDPKMRGGKSFSRGRIQNLLRNPLYIGKIRHKDIIHEGQHSGIVDDEVFKRVQEKLDAASRRADKRRAGNPGKIVSLLAGKVFDDQGRRLTPSHTSRGSRRFRYYVSRDLIRKSGNTNVDGLRLPAKTLEDAVAACLSKYLSECQGELSAGQNTSVTEISKRTNTLEALAKSDQETRLATIQKVVIEPGKLTITAELVRSDGDARADEELVTFVAPFTHRRRGVETKLILSDQAPTPDANLQKNLGRALAWLEDIHAGVRMEEIAERENLSSRFIRDRLQMAFLSPKIMDAILKGTQPAHLTSNTFVRADIPLDWSDQEALFGFTN</sequence>
<dbReference type="Gene3D" id="3.90.1750.20">
    <property type="entry name" value="Putative Large Serine Recombinase, Chain B, Domain 2"/>
    <property type="match status" value="1"/>
</dbReference>
<dbReference type="HOGENOM" id="CLU_010686_18_15_5"/>
<dbReference type="PANTHER" id="PTHR30461">
    <property type="entry name" value="DNA-INVERTASE FROM LAMBDOID PROPHAGE"/>
    <property type="match status" value="1"/>
</dbReference>
<name>Q0ATB9_MARMM</name>
<protein>
    <submittedName>
        <fullName evidence="3">Recombinase</fullName>
    </submittedName>
</protein>
<dbReference type="PANTHER" id="PTHR30461:SF23">
    <property type="entry name" value="DNA RECOMBINASE-RELATED"/>
    <property type="match status" value="1"/>
</dbReference>
<evidence type="ECO:0000313" key="4">
    <source>
        <dbReference type="Proteomes" id="UP000001964"/>
    </source>
</evidence>
<feature type="domain" description="Resolvase/invertase-type recombinase catalytic" evidence="1">
    <location>
        <begin position="7"/>
        <end position="159"/>
    </location>
</feature>
<organism evidence="3 4">
    <name type="scientific">Maricaulis maris (strain MCS10)</name>
    <name type="common">Caulobacter maris</name>
    <dbReference type="NCBI Taxonomy" id="394221"/>
    <lineage>
        <taxon>Bacteria</taxon>
        <taxon>Pseudomonadati</taxon>
        <taxon>Pseudomonadota</taxon>
        <taxon>Alphaproteobacteria</taxon>
        <taxon>Maricaulales</taxon>
        <taxon>Maricaulaceae</taxon>
        <taxon>Maricaulis</taxon>
    </lineage>
</organism>
<dbReference type="InterPro" id="IPR011109">
    <property type="entry name" value="DNA_bind_recombinase_dom"/>
</dbReference>
<dbReference type="EMBL" id="CP000449">
    <property type="protein sequence ID" value="ABI64468.1"/>
    <property type="molecule type" value="Genomic_DNA"/>
</dbReference>
<evidence type="ECO:0000259" key="2">
    <source>
        <dbReference type="PROSITE" id="PS51737"/>
    </source>
</evidence>
<dbReference type="Pfam" id="PF07508">
    <property type="entry name" value="Recombinase"/>
    <property type="match status" value="1"/>
</dbReference>
<dbReference type="STRING" id="394221.Mmar10_0172"/>
<evidence type="ECO:0000259" key="1">
    <source>
        <dbReference type="PROSITE" id="PS51736"/>
    </source>
</evidence>
<dbReference type="OrthoDB" id="7277848at2"/>
<dbReference type="GO" id="GO:0003677">
    <property type="term" value="F:DNA binding"/>
    <property type="evidence" value="ECO:0007669"/>
    <property type="project" value="InterPro"/>
</dbReference>
<dbReference type="AlphaFoldDB" id="Q0ATB9"/>
<dbReference type="PROSITE" id="PS51737">
    <property type="entry name" value="RECOMBINASE_DNA_BIND"/>
    <property type="match status" value="1"/>
</dbReference>
<feature type="domain" description="Recombinase" evidence="2">
    <location>
        <begin position="167"/>
        <end position="281"/>
    </location>
</feature>
<dbReference type="GO" id="GO:0000150">
    <property type="term" value="F:DNA strand exchange activity"/>
    <property type="evidence" value="ECO:0007669"/>
    <property type="project" value="InterPro"/>
</dbReference>
<gene>
    <name evidence="3" type="ordered locus">Mmar10_0172</name>
</gene>
<dbReference type="InterPro" id="IPR006119">
    <property type="entry name" value="Resolv_N"/>
</dbReference>
<dbReference type="PROSITE" id="PS51736">
    <property type="entry name" value="RECOMBINASES_3"/>
    <property type="match status" value="1"/>
</dbReference>
<dbReference type="InterPro" id="IPR038109">
    <property type="entry name" value="DNA_bind_recomb_sf"/>
</dbReference>
<dbReference type="KEGG" id="mmr:Mmar10_0172"/>
<dbReference type="Proteomes" id="UP000001964">
    <property type="component" value="Chromosome"/>
</dbReference>
<keyword evidence="4" id="KW-1185">Reference proteome</keyword>
<dbReference type="Pfam" id="PF00239">
    <property type="entry name" value="Resolvase"/>
    <property type="match status" value="1"/>
</dbReference>